<dbReference type="PROSITE" id="PS51464">
    <property type="entry name" value="SIS"/>
    <property type="match status" value="1"/>
</dbReference>
<evidence type="ECO:0000259" key="4">
    <source>
        <dbReference type="PROSITE" id="PS51071"/>
    </source>
</evidence>
<dbReference type="InterPro" id="IPR046348">
    <property type="entry name" value="SIS_dom_sf"/>
</dbReference>
<organism evidence="6 7">
    <name type="scientific">Jiangella alba</name>
    <dbReference type="NCBI Taxonomy" id="561176"/>
    <lineage>
        <taxon>Bacteria</taxon>
        <taxon>Bacillati</taxon>
        <taxon>Actinomycetota</taxon>
        <taxon>Actinomycetes</taxon>
        <taxon>Jiangellales</taxon>
        <taxon>Jiangellaceae</taxon>
        <taxon>Jiangella</taxon>
    </lineage>
</organism>
<evidence type="ECO:0000259" key="5">
    <source>
        <dbReference type="PROSITE" id="PS51464"/>
    </source>
</evidence>
<dbReference type="OrthoDB" id="370421at2"/>
<dbReference type="GO" id="GO:0003677">
    <property type="term" value="F:DNA binding"/>
    <property type="evidence" value="ECO:0007669"/>
    <property type="project" value="UniProtKB-KW"/>
</dbReference>
<dbReference type="Pfam" id="PF01380">
    <property type="entry name" value="SIS"/>
    <property type="match status" value="1"/>
</dbReference>
<dbReference type="SUPFAM" id="SSF46689">
    <property type="entry name" value="Homeodomain-like"/>
    <property type="match status" value="1"/>
</dbReference>
<dbReference type="CDD" id="cd05013">
    <property type="entry name" value="SIS_RpiR"/>
    <property type="match status" value="1"/>
</dbReference>
<name>A0A1H5PY58_9ACTN</name>
<dbReference type="InterPro" id="IPR009057">
    <property type="entry name" value="Homeodomain-like_sf"/>
</dbReference>
<dbReference type="InterPro" id="IPR001347">
    <property type="entry name" value="SIS_dom"/>
</dbReference>
<feature type="domain" description="SIS" evidence="5">
    <location>
        <begin position="133"/>
        <end position="273"/>
    </location>
</feature>
<evidence type="ECO:0000313" key="6">
    <source>
        <dbReference type="EMBL" id="SEF18118.1"/>
    </source>
</evidence>
<keyword evidence="3" id="KW-0804">Transcription</keyword>
<dbReference type="InterPro" id="IPR035472">
    <property type="entry name" value="RpiR-like_SIS"/>
</dbReference>
<dbReference type="GO" id="GO:0003700">
    <property type="term" value="F:DNA-binding transcription factor activity"/>
    <property type="evidence" value="ECO:0007669"/>
    <property type="project" value="InterPro"/>
</dbReference>
<dbReference type="Proteomes" id="UP000181980">
    <property type="component" value="Unassembled WGS sequence"/>
</dbReference>
<evidence type="ECO:0000256" key="1">
    <source>
        <dbReference type="ARBA" id="ARBA00023015"/>
    </source>
</evidence>
<dbReference type="GO" id="GO:0097367">
    <property type="term" value="F:carbohydrate derivative binding"/>
    <property type="evidence" value="ECO:0007669"/>
    <property type="project" value="InterPro"/>
</dbReference>
<keyword evidence="7" id="KW-1185">Reference proteome</keyword>
<dbReference type="PANTHER" id="PTHR30514:SF1">
    <property type="entry name" value="HTH-TYPE TRANSCRIPTIONAL REGULATOR HEXR-RELATED"/>
    <property type="match status" value="1"/>
</dbReference>
<dbReference type="AlphaFoldDB" id="A0A1H5PY58"/>
<accession>A0A1H5PY58</accession>
<dbReference type="GO" id="GO:1901135">
    <property type="term" value="P:carbohydrate derivative metabolic process"/>
    <property type="evidence" value="ECO:0007669"/>
    <property type="project" value="InterPro"/>
</dbReference>
<dbReference type="InterPro" id="IPR047640">
    <property type="entry name" value="RpiR-like"/>
</dbReference>
<evidence type="ECO:0000256" key="3">
    <source>
        <dbReference type="ARBA" id="ARBA00023163"/>
    </source>
</evidence>
<evidence type="ECO:0000313" key="7">
    <source>
        <dbReference type="Proteomes" id="UP000181980"/>
    </source>
</evidence>
<dbReference type="SUPFAM" id="SSF53697">
    <property type="entry name" value="SIS domain"/>
    <property type="match status" value="1"/>
</dbReference>
<dbReference type="Pfam" id="PF01418">
    <property type="entry name" value="HTH_6"/>
    <property type="match status" value="1"/>
</dbReference>
<reference evidence="7" key="1">
    <citation type="submission" date="2016-10" db="EMBL/GenBank/DDBJ databases">
        <authorList>
            <person name="Varghese N."/>
            <person name="Submissions S."/>
        </authorList>
    </citation>
    <scope>NUCLEOTIDE SEQUENCE [LARGE SCALE GENOMIC DNA]</scope>
    <source>
        <strain evidence="7">DSM 45237</strain>
    </source>
</reference>
<sequence length="291" mass="30418">MTHDRSTPRGDAGVVSERVRAQLPSLPTAEARVVNALLASGSEAIHLTVSDVAESAGVGVGTVVRACKSVGFKGFQDAKIALAQDRIQVGTPVQEGVDASDAPGAILRKLAASTDDALRTAPGTVDAEALERAVELLDGARRILFLAVGTSAPLAQDASYRLVTIGFDSAAPVDVHTQHVQSRLLRPDDVAVVVSHTGSTTETIAAARAAREAGASVIAITSFSTSPLTELATVSLVAGSRETEFRVEAMTSRFVHLLILDGLYVSLYLRNAERSKAAQALMADALAEHRF</sequence>
<dbReference type="STRING" id="561176.SAMN04488561_6231"/>
<dbReference type="Gene3D" id="3.40.50.10490">
    <property type="entry name" value="Glucose-6-phosphate isomerase like protein, domain 1"/>
    <property type="match status" value="1"/>
</dbReference>
<dbReference type="PROSITE" id="PS51071">
    <property type="entry name" value="HTH_RPIR"/>
    <property type="match status" value="1"/>
</dbReference>
<dbReference type="EMBL" id="FNUC01000004">
    <property type="protein sequence ID" value="SEF18118.1"/>
    <property type="molecule type" value="Genomic_DNA"/>
</dbReference>
<keyword evidence="1" id="KW-0805">Transcription regulation</keyword>
<dbReference type="PANTHER" id="PTHR30514">
    <property type="entry name" value="GLUCOKINASE"/>
    <property type="match status" value="1"/>
</dbReference>
<feature type="domain" description="HTH rpiR-type" evidence="4">
    <location>
        <begin position="13"/>
        <end position="89"/>
    </location>
</feature>
<dbReference type="InterPro" id="IPR000281">
    <property type="entry name" value="HTH_RpiR"/>
</dbReference>
<dbReference type="InterPro" id="IPR036388">
    <property type="entry name" value="WH-like_DNA-bd_sf"/>
</dbReference>
<dbReference type="Gene3D" id="1.10.10.10">
    <property type="entry name" value="Winged helix-like DNA-binding domain superfamily/Winged helix DNA-binding domain"/>
    <property type="match status" value="1"/>
</dbReference>
<protein>
    <submittedName>
        <fullName evidence="6">DNA-binding transcriptional regulator, MurR/RpiR family, contains HTH and SIS domains</fullName>
    </submittedName>
</protein>
<dbReference type="RefSeq" id="WP_069112244.1">
    <property type="nucleotide sequence ID" value="NZ_FNUC01000004.1"/>
</dbReference>
<proteinExistence type="predicted"/>
<keyword evidence="2 6" id="KW-0238">DNA-binding</keyword>
<evidence type="ECO:0000256" key="2">
    <source>
        <dbReference type="ARBA" id="ARBA00023125"/>
    </source>
</evidence>
<gene>
    <name evidence="6" type="ORF">SAMN04488561_6231</name>
</gene>